<organism evidence="1 2">
    <name type="scientific">Zhongshania arctica</name>
    <dbReference type="NCBI Taxonomy" id="3238302"/>
    <lineage>
        <taxon>Bacteria</taxon>
        <taxon>Pseudomonadati</taxon>
        <taxon>Pseudomonadota</taxon>
        <taxon>Gammaproteobacteria</taxon>
        <taxon>Cellvibrionales</taxon>
        <taxon>Spongiibacteraceae</taxon>
        <taxon>Zhongshania</taxon>
    </lineage>
</organism>
<keyword evidence="2" id="KW-1185">Reference proteome</keyword>
<dbReference type="InterPro" id="IPR010775">
    <property type="entry name" value="DUF1365"/>
</dbReference>
<dbReference type="PANTHER" id="PTHR33973:SF4">
    <property type="entry name" value="OS07G0153300 PROTEIN"/>
    <property type="match status" value="1"/>
</dbReference>
<dbReference type="RefSeq" id="WP_368374442.1">
    <property type="nucleotide sequence ID" value="NZ_JBFRYB010000001.1"/>
</dbReference>
<sequence length="261" mass="30560">MNSDDHTAIYSGEVLHHRFYPRRHRFVYRMSSFLFDLDKLSETAQRCKLFSVNKFNIFSFYHRDFGNGSGEAPRQYLERALREHGVSDTLGSASLLCYPRILGFTFNPLSVYYCYNEDRQLFAILYEVSNTFKERHSYLIPVSESEQRKGIVRQQCDKNFYVSPFIPMAVRYHFRMHLPGEYIGLAIRETEQDKALLHAVFRGGRRSFSDHELIKNFFSLPLMTIKAVAGIHWEALKLFIKGVKLVPRPPEPKTSISRIDQ</sequence>
<accession>A0ABV3TTM8</accession>
<proteinExistence type="predicted"/>
<dbReference type="Proteomes" id="UP001557484">
    <property type="component" value="Unassembled WGS sequence"/>
</dbReference>
<evidence type="ECO:0000313" key="1">
    <source>
        <dbReference type="EMBL" id="MEX1664318.1"/>
    </source>
</evidence>
<gene>
    <name evidence="1" type="ORF">AB4875_02395</name>
</gene>
<protein>
    <submittedName>
        <fullName evidence="1">DUF1365 domain-containing protein</fullName>
    </submittedName>
</protein>
<reference evidence="1 2" key="1">
    <citation type="journal article" date="2011" name="Int. J. Syst. Evol. Microbiol.">
        <title>Zhongshania antarctica gen. nov., sp. nov. and Zhongshania guokunii sp. nov., gammaproteobacteria respectively isolated from coastal attached (fast) ice and surface seawater of the Antarctic.</title>
        <authorList>
            <person name="Li H.J."/>
            <person name="Zhang X.Y."/>
            <person name="Chen C.X."/>
            <person name="Zhang Y.J."/>
            <person name="Gao Z.M."/>
            <person name="Yu Y."/>
            <person name="Chen X.L."/>
            <person name="Chen B."/>
            <person name="Zhang Y.Z."/>
        </authorList>
    </citation>
    <scope>NUCLEOTIDE SEQUENCE [LARGE SCALE GENOMIC DNA]</scope>
    <source>
        <strain evidence="1 2">R06B22</strain>
    </source>
</reference>
<comment type="caution">
    <text evidence="1">The sequence shown here is derived from an EMBL/GenBank/DDBJ whole genome shotgun (WGS) entry which is preliminary data.</text>
</comment>
<evidence type="ECO:0000313" key="2">
    <source>
        <dbReference type="Proteomes" id="UP001557484"/>
    </source>
</evidence>
<dbReference type="PANTHER" id="PTHR33973">
    <property type="entry name" value="OS07G0153300 PROTEIN"/>
    <property type="match status" value="1"/>
</dbReference>
<dbReference type="Pfam" id="PF07103">
    <property type="entry name" value="DUF1365"/>
    <property type="match status" value="1"/>
</dbReference>
<dbReference type="EMBL" id="JBFRYB010000001">
    <property type="protein sequence ID" value="MEX1664318.1"/>
    <property type="molecule type" value="Genomic_DNA"/>
</dbReference>
<name>A0ABV3TTM8_9GAMM</name>